<dbReference type="SUPFAM" id="SSF51735">
    <property type="entry name" value="NAD(P)-binding Rossmann-fold domains"/>
    <property type="match status" value="1"/>
</dbReference>
<organism evidence="6 7">
    <name type="scientific">Paenibacillus plantarum</name>
    <dbReference type="NCBI Taxonomy" id="2654975"/>
    <lineage>
        <taxon>Bacteria</taxon>
        <taxon>Bacillati</taxon>
        <taxon>Bacillota</taxon>
        <taxon>Bacilli</taxon>
        <taxon>Bacillales</taxon>
        <taxon>Paenibacillaceae</taxon>
        <taxon>Paenibacillus</taxon>
    </lineage>
</organism>
<dbReference type="InterPro" id="IPR036291">
    <property type="entry name" value="NAD(P)-bd_dom_sf"/>
</dbReference>
<evidence type="ECO:0000313" key="7">
    <source>
        <dbReference type="Proteomes" id="UP000653578"/>
    </source>
</evidence>
<dbReference type="InterPro" id="IPR051721">
    <property type="entry name" value="Biopterin_syn/organic_redct"/>
</dbReference>
<comment type="similarity">
    <text evidence="2">Belongs to the short-chain dehydrogenases/reductases (SDR) family.</text>
</comment>
<evidence type="ECO:0000256" key="3">
    <source>
        <dbReference type="ARBA" id="ARBA00022490"/>
    </source>
</evidence>
<dbReference type="Pfam" id="PF00106">
    <property type="entry name" value="adh_short"/>
    <property type="match status" value="1"/>
</dbReference>
<reference evidence="6 7" key="1">
    <citation type="submission" date="2019-10" db="EMBL/GenBank/DDBJ databases">
        <title>Description of Paenibacillus humi sp. nov.</title>
        <authorList>
            <person name="Carlier A."/>
            <person name="Qi S."/>
        </authorList>
    </citation>
    <scope>NUCLEOTIDE SEQUENCE [LARGE SCALE GENOMIC DNA]</scope>
    <source>
        <strain evidence="6 7">LMG 31461</strain>
    </source>
</reference>
<accession>A0ABX1X926</accession>
<name>A0ABX1X926_9BACL</name>
<dbReference type="Proteomes" id="UP000653578">
    <property type="component" value="Unassembled WGS sequence"/>
</dbReference>
<dbReference type="PROSITE" id="PS00061">
    <property type="entry name" value="ADH_SHORT"/>
    <property type="match status" value="1"/>
</dbReference>
<dbReference type="NCBIfam" id="NF005381">
    <property type="entry name" value="PRK06924.1"/>
    <property type="match status" value="1"/>
</dbReference>
<evidence type="ECO:0000256" key="4">
    <source>
        <dbReference type="ARBA" id="ARBA00022857"/>
    </source>
</evidence>
<comment type="caution">
    <text evidence="6">The sequence shown here is derived from an EMBL/GenBank/DDBJ whole genome shotgun (WGS) entry which is preliminary data.</text>
</comment>
<evidence type="ECO:0000256" key="1">
    <source>
        <dbReference type="ARBA" id="ARBA00004496"/>
    </source>
</evidence>
<comment type="subcellular location">
    <subcellularLocation>
        <location evidence="1">Cytoplasm</location>
    </subcellularLocation>
</comment>
<keyword evidence="3" id="KW-0963">Cytoplasm</keyword>
<protein>
    <submittedName>
        <fullName evidence="6">(S)-benzoin forming benzil reductase</fullName>
        <ecNumber evidence="6">1.1.1.320</ecNumber>
    </submittedName>
</protein>
<dbReference type="EMBL" id="WHNY01000040">
    <property type="protein sequence ID" value="NOU64839.1"/>
    <property type="molecule type" value="Genomic_DNA"/>
</dbReference>
<proteinExistence type="inferred from homology"/>
<evidence type="ECO:0000313" key="6">
    <source>
        <dbReference type="EMBL" id="NOU64839.1"/>
    </source>
</evidence>
<evidence type="ECO:0000256" key="2">
    <source>
        <dbReference type="ARBA" id="ARBA00006484"/>
    </source>
</evidence>
<dbReference type="PANTHER" id="PTHR44085">
    <property type="entry name" value="SEPIAPTERIN REDUCTASE"/>
    <property type="match status" value="1"/>
</dbReference>
<keyword evidence="5 6" id="KW-0560">Oxidoreductase</keyword>
<keyword evidence="7" id="KW-1185">Reference proteome</keyword>
<dbReference type="Gene3D" id="3.40.50.720">
    <property type="entry name" value="NAD(P)-binding Rossmann-like Domain"/>
    <property type="match status" value="1"/>
</dbReference>
<dbReference type="EC" id="1.1.1.320" evidence="6"/>
<evidence type="ECO:0000256" key="5">
    <source>
        <dbReference type="ARBA" id="ARBA00023002"/>
    </source>
</evidence>
<dbReference type="PRINTS" id="PR00081">
    <property type="entry name" value="GDHRDH"/>
</dbReference>
<dbReference type="InterPro" id="IPR002347">
    <property type="entry name" value="SDR_fam"/>
</dbReference>
<dbReference type="PANTHER" id="PTHR44085:SF2">
    <property type="entry name" value="SEPIAPTERIN REDUCTASE"/>
    <property type="match status" value="1"/>
</dbReference>
<dbReference type="GO" id="GO:0016491">
    <property type="term" value="F:oxidoreductase activity"/>
    <property type="evidence" value="ECO:0007669"/>
    <property type="project" value="UniProtKB-KW"/>
</dbReference>
<keyword evidence="4" id="KW-0521">NADP</keyword>
<sequence length="245" mass="26770">MHGMSKHVYIITGASSGLGAALSRELLSEETLVLGISRTVNKEIQQLAQDLKANYAFIAADLTQVERIEATLREIIESMDSSKVETITLINNAATVTPFNPIEACSSDEIVSSIQLNLTAPILLTSSFMKETANWTVKRVIVNISSGSGQYPASSMSVYCSSKAALNMFTKCVAMEQKKEGNPVHLLTIDPGMMNTGMQQIARESDFELAAYFRKQNEEGHLAKPETVARNIVLEISRHRDGTLA</sequence>
<gene>
    <name evidence="6" type="ORF">GC096_12450</name>
</gene>
<dbReference type="InterPro" id="IPR020904">
    <property type="entry name" value="Sc_DH/Rdtase_CS"/>
</dbReference>